<dbReference type="AlphaFoldDB" id="A0A504XF93"/>
<gene>
    <name evidence="2" type="ORF">CGC20_34240</name>
</gene>
<feature type="region of interest" description="Disordered" evidence="1">
    <location>
        <begin position="1"/>
        <end position="31"/>
    </location>
</feature>
<feature type="compositionally biased region" description="Gly residues" evidence="1">
    <location>
        <begin position="88"/>
        <end position="97"/>
    </location>
</feature>
<sequence length="235" mass="24797">MRGNLYSRGFDSMKSRSERRKEKQAKLAKTKRVIRLKKRLGRIAARKFAVQEDSHMTALMESYILRRKAERAAEKAKDAPKDGAEASGEGGLAGKGSGAEESEMDEDEGSDSSSLGSRANSAFEVDDRATLVVAVAHAVVLLHAEVAHVWQKTRIPLHLAASTGVVAVPVVADRVFAVSAQLSAAAAAAPVAVGARTIARIPVETGAFMSGLARCPLAPSIERGARGGVGLTQVQ</sequence>
<feature type="compositionally biased region" description="Acidic residues" evidence="1">
    <location>
        <begin position="100"/>
        <end position="110"/>
    </location>
</feature>
<comment type="caution">
    <text evidence="2">The sequence shown here is derived from an EMBL/GenBank/DDBJ whole genome shotgun (WGS) entry which is preliminary data.</text>
</comment>
<dbReference type="VEuPathDB" id="TriTrypDB:LdBPK_321880.1"/>
<feature type="compositionally biased region" description="Basic and acidic residues" evidence="1">
    <location>
        <begin position="11"/>
        <end position="25"/>
    </location>
</feature>
<feature type="region of interest" description="Disordered" evidence="1">
    <location>
        <begin position="74"/>
        <end position="118"/>
    </location>
</feature>
<accession>A0A504XF93</accession>
<feature type="compositionally biased region" description="Basic and acidic residues" evidence="1">
    <location>
        <begin position="74"/>
        <end position="84"/>
    </location>
</feature>
<protein>
    <submittedName>
        <fullName evidence="2">Uncharacterized protein</fullName>
    </submittedName>
</protein>
<evidence type="ECO:0000256" key="1">
    <source>
        <dbReference type="SAM" id="MobiDB-lite"/>
    </source>
</evidence>
<proteinExistence type="predicted"/>
<evidence type="ECO:0000313" key="3">
    <source>
        <dbReference type="Proteomes" id="UP000318821"/>
    </source>
</evidence>
<dbReference type="VEuPathDB" id="TriTrypDB:LdCL_320024300"/>
<reference evidence="3" key="1">
    <citation type="submission" date="2019-02" db="EMBL/GenBank/DDBJ databases">
        <title>FDA dAtabase for Regulatory Grade micrObial Sequences (FDA-ARGOS): Supporting development and validation of Infectious Disease Dx tests.</title>
        <authorList>
            <person name="Duncan R."/>
            <person name="Fisher C."/>
            <person name="Tallon L."/>
            <person name="Sadzewicz L."/>
            <person name="Sengamalay N."/>
            <person name="Ott S."/>
            <person name="Godinez A."/>
            <person name="Nagaraj S."/>
            <person name="Vavikolanu K."/>
            <person name="Vyas G."/>
            <person name="Nadendla S."/>
            <person name="Aluvathingal J."/>
            <person name="Sichtig H."/>
        </authorList>
    </citation>
    <scope>NUCLEOTIDE SEQUENCE [LARGE SCALE GENOMIC DNA]</scope>
    <source>
        <strain evidence="3">FDAARGOS_360</strain>
    </source>
</reference>
<dbReference type="Proteomes" id="UP000318821">
    <property type="component" value="Unassembled WGS sequence"/>
</dbReference>
<dbReference type="EMBL" id="RHLD01000003">
    <property type="protein sequence ID" value="TPP47193.1"/>
    <property type="molecule type" value="Genomic_DNA"/>
</dbReference>
<organism evidence="2 3">
    <name type="scientific">Leishmania donovani</name>
    <dbReference type="NCBI Taxonomy" id="5661"/>
    <lineage>
        <taxon>Eukaryota</taxon>
        <taxon>Discoba</taxon>
        <taxon>Euglenozoa</taxon>
        <taxon>Kinetoplastea</taxon>
        <taxon>Metakinetoplastina</taxon>
        <taxon>Trypanosomatida</taxon>
        <taxon>Trypanosomatidae</taxon>
        <taxon>Leishmaniinae</taxon>
        <taxon>Leishmania</taxon>
    </lineage>
</organism>
<dbReference type="VEuPathDB" id="TriTrypDB:LDHU3_32.2370"/>
<evidence type="ECO:0000313" key="2">
    <source>
        <dbReference type="EMBL" id="TPP47193.1"/>
    </source>
</evidence>
<name>A0A504XF93_LEIDO</name>